<dbReference type="Proteomes" id="UP001189429">
    <property type="component" value="Unassembled WGS sequence"/>
</dbReference>
<dbReference type="InterPro" id="IPR006145">
    <property type="entry name" value="PsdUridine_synth_RsuA/RluA"/>
</dbReference>
<keyword evidence="5" id="KW-1185">Reference proteome</keyword>
<protein>
    <recommendedName>
        <fullName evidence="3">Pseudouridine synthase RsuA/RluA-like domain-containing protein</fullName>
    </recommendedName>
</protein>
<feature type="non-terminal residue" evidence="4">
    <location>
        <position position="1"/>
    </location>
</feature>
<dbReference type="EMBL" id="CAUYUJ010006521">
    <property type="protein sequence ID" value="CAK0817627.1"/>
    <property type="molecule type" value="Genomic_DNA"/>
</dbReference>
<sequence>RPSKSAARNAQRRGHVQVDGARVDSSAAAPPAGAVLEVLVGSVDDLAPGLAERAAAWNRGRGGRGESLLGVLRHCPEEGWAVVHKPAGLHTTKVSGPVVVATAVEAHRSICAAFAERTVRKEYRAVVCGSVGAAGDVFTVDAPVDGKESQTEVEVLQTAACPHCGTLSELALRPLQGRRHQLRLHCAEALGAPVVNEDEGIYALAESAWRRRHGAPLPPRARRGVGGLFLQAVAVAFPRPGRPGELAAARAPVAER</sequence>
<proteinExistence type="inferred from homology"/>
<dbReference type="PANTHER" id="PTHR21600">
    <property type="entry name" value="MITOCHONDRIAL RNA PSEUDOURIDINE SYNTHASE"/>
    <property type="match status" value="1"/>
</dbReference>
<evidence type="ECO:0000259" key="3">
    <source>
        <dbReference type="Pfam" id="PF00849"/>
    </source>
</evidence>
<accession>A0ABN9RIP7</accession>
<dbReference type="SUPFAM" id="SSF55120">
    <property type="entry name" value="Pseudouridine synthase"/>
    <property type="match status" value="1"/>
</dbReference>
<dbReference type="PANTHER" id="PTHR21600:SF87">
    <property type="entry name" value="RNA PSEUDOURIDYLATE SYNTHASE DOMAIN-CONTAINING PROTEIN 1"/>
    <property type="match status" value="1"/>
</dbReference>
<feature type="domain" description="Pseudouridine synthase RsuA/RluA-like" evidence="3">
    <location>
        <begin position="93"/>
        <end position="187"/>
    </location>
</feature>
<evidence type="ECO:0000313" key="4">
    <source>
        <dbReference type="EMBL" id="CAK0817627.1"/>
    </source>
</evidence>
<evidence type="ECO:0000256" key="2">
    <source>
        <dbReference type="SAM" id="MobiDB-lite"/>
    </source>
</evidence>
<organism evidence="4 5">
    <name type="scientific">Prorocentrum cordatum</name>
    <dbReference type="NCBI Taxonomy" id="2364126"/>
    <lineage>
        <taxon>Eukaryota</taxon>
        <taxon>Sar</taxon>
        <taxon>Alveolata</taxon>
        <taxon>Dinophyceae</taxon>
        <taxon>Prorocentrales</taxon>
        <taxon>Prorocentraceae</taxon>
        <taxon>Prorocentrum</taxon>
    </lineage>
</organism>
<comment type="caution">
    <text evidence="4">The sequence shown here is derived from an EMBL/GenBank/DDBJ whole genome shotgun (WGS) entry which is preliminary data.</text>
</comment>
<reference evidence="4" key="1">
    <citation type="submission" date="2023-10" db="EMBL/GenBank/DDBJ databases">
        <authorList>
            <person name="Chen Y."/>
            <person name="Shah S."/>
            <person name="Dougan E. K."/>
            <person name="Thang M."/>
            <person name="Chan C."/>
        </authorList>
    </citation>
    <scope>NUCLEOTIDE SEQUENCE [LARGE SCALE GENOMIC DNA]</scope>
</reference>
<comment type="similarity">
    <text evidence="1">Belongs to the pseudouridine synthase RluA family.</text>
</comment>
<name>A0ABN9RIP7_9DINO</name>
<evidence type="ECO:0000256" key="1">
    <source>
        <dbReference type="ARBA" id="ARBA00010876"/>
    </source>
</evidence>
<feature type="non-terminal residue" evidence="4">
    <location>
        <position position="256"/>
    </location>
</feature>
<dbReference type="InterPro" id="IPR020103">
    <property type="entry name" value="PsdUridine_synth_cat_dom_sf"/>
</dbReference>
<dbReference type="InterPro" id="IPR050188">
    <property type="entry name" value="RluA_PseudoU_synthase"/>
</dbReference>
<evidence type="ECO:0000313" key="5">
    <source>
        <dbReference type="Proteomes" id="UP001189429"/>
    </source>
</evidence>
<dbReference type="Pfam" id="PF00849">
    <property type="entry name" value="PseudoU_synth_2"/>
    <property type="match status" value="1"/>
</dbReference>
<feature type="region of interest" description="Disordered" evidence="2">
    <location>
        <begin position="1"/>
        <end position="24"/>
    </location>
</feature>
<gene>
    <name evidence="4" type="ORF">PCOR1329_LOCUS20181</name>
</gene>
<dbReference type="Gene3D" id="3.30.2350.10">
    <property type="entry name" value="Pseudouridine synthase"/>
    <property type="match status" value="1"/>
</dbReference>